<reference evidence="1 2" key="1">
    <citation type="journal article" date="2021" name="Hortic Res">
        <title>The domestication of Cucurbita argyrosperma as revealed by the genome of its wild relative.</title>
        <authorList>
            <person name="Barrera-Redondo J."/>
            <person name="Sanchez-de la Vega G."/>
            <person name="Aguirre-Liguori J.A."/>
            <person name="Castellanos-Morales G."/>
            <person name="Gutierrez-Guerrero Y.T."/>
            <person name="Aguirre-Dugua X."/>
            <person name="Aguirre-Planter E."/>
            <person name="Tenaillon M.I."/>
            <person name="Lira-Saade R."/>
            <person name="Eguiarte L.E."/>
        </authorList>
    </citation>
    <scope>NUCLEOTIDE SEQUENCE [LARGE SCALE GENOMIC DNA]</scope>
    <source>
        <strain evidence="1">JBR-2021</strain>
    </source>
</reference>
<evidence type="ECO:0000313" key="2">
    <source>
        <dbReference type="Proteomes" id="UP000685013"/>
    </source>
</evidence>
<gene>
    <name evidence="1" type="ORF">SDJN03_03284</name>
</gene>
<dbReference type="EMBL" id="JAGKQH010000002">
    <property type="protein sequence ID" value="KAG6605967.1"/>
    <property type="molecule type" value="Genomic_DNA"/>
</dbReference>
<comment type="caution">
    <text evidence="1">The sequence shown here is derived from an EMBL/GenBank/DDBJ whole genome shotgun (WGS) entry which is preliminary data.</text>
</comment>
<name>A0AAV6P0J5_9ROSI</name>
<protein>
    <submittedName>
        <fullName evidence="1">Uncharacterized protein</fullName>
    </submittedName>
</protein>
<dbReference type="Proteomes" id="UP000685013">
    <property type="component" value="Chromosome 2"/>
</dbReference>
<organism evidence="1 2">
    <name type="scientific">Cucurbita argyrosperma subsp. sororia</name>
    <dbReference type="NCBI Taxonomy" id="37648"/>
    <lineage>
        <taxon>Eukaryota</taxon>
        <taxon>Viridiplantae</taxon>
        <taxon>Streptophyta</taxon>
        <taxon>Embryophyta</taxon>
        <taxon>Tracheophyta</taxon>
        <taxon>Spermatophyta</taxon>
        <taxon>Magnoliopsida</taxon>
        <taxon>eudicotyledons</taxon>
        <taxon>Gunneridae</taxon>
        <taxon>Pentapetalae</taxon>
        <taxon>rosids</taxon>
        <taxon>fabids</taxon>
        <taxon>Cucurbitales</taxon>
        <taxon>Cucurbitaceae</taxon>
        <taxon>Cucurbiteae</taxon>
        <taxon>Cucurbita</taxon>
    </lineage>
</organism>
<sequence>MDNSLKIHAYICSTSSNATDLLLKFTLSKDGPCEILEYLMSFNHTNVSYLIPAVSFKDRAGGSHGECRGLVSGLKEK</sequence>
<feature type="non-terminal residue" evidence="1">
    <location>
        <position position="1"/>
    </location>
</feature>
<keyword evidence="2" id="KW-1185">Reference proteome</keyword>
<accession>A0AAV6P0J5</accession>
<dbReference type="AlphaFoldDB" id="A0AAV6P0J5"/>
<evidence type="ECO:0000313" key="1">
    <source>
        <dbReference type="EMBL" id="KAG6605967.1"/>
    </source>
</evidence>
<proteinExistence type="predicted"/>